<feature type="domain" description="CCA-adding enzyme C-terminal" evidence="14">
    <location>
        <begin position="249"/>
        <end position="396"/>
    </location>
</feature>
<keyword evidence="9 11" id="KW-0460">Magnesium</keyword>
<dbReference type="GO" id="GO:0000287">
    <property type="term" value="F:magnesium ion binding"/>
    <property type="evidence" value="ECO:0007669"/>
    <property type="project" value="UniProtKB-UniRule"/>
</dbReference>
<evidence type="ECO:0000259" key="13">
    <source>
        <dbReference type="Pfam" id="PF12627"/>
    </source>
</evidence>
<keyword evidence="2 11" id="KW-0808">Transferase</keyword>
<dbReference type="SUPFAM" id="SSF81301">
    <property type="entry name" value="Nucleotidyltransferase"/>
    <property type="match status" value="1"/>
</dbReference>
<feature type="binding site" evidence="11">
    <location>
        <position position="35"/>
    </location>
    <ligand>
        <name>ATP</name>
        <dbReference type="ChEBI" id="CHEBI:30616"/>
    </ligand>
</feature>
<feature type="binding site" evidence="11">
    <location>
        <position position="159"/>
    </location>
    <ligand>
        <name>CTP</name>
        <dbReference type="ChEBI" id="CHEBI:37563"/>
    </ligand>
</feature>
<dbReference type="AlphaFoldDB" id="A0A023CUN2"/>
<feature type="binding site" evidence="11">
    <location>
        <position position="165"/>
    </location>
    <ligand>
        <name>ATP</name>
        <dbReference type="ChEBI" id="CHEBI:30616"/>
    </ligand>
</feature>
<keyword evidence="5 11" id="KW-0479">Metal-binding</keyword>
<dbReference type="eggNOG" id="COG0617">
    <property type="taxonomic scope" value="Bacteria"/>
</dbReference>
<dbReference type="InterPro" id="IPR032828">
    <property type="entry name" value="PolyA_RNA-bd"/>
</dbReference>
<comment type="miscellaneous">
    <text evidence="11">A single active site specifically recognizes both ATP and CTP and is responsible for their addition.</text>
</comment>
<dbReference type="CDD" id="cd05398">
    <property type="entry name" value="NT_ClassII-CCAase"/>
    <property type="match status" value="1"/>
</dbReference>
<gene>
    <name evidence="11" type="primary">cca</name>
    <name evidence="15" type="ORF">FD15_GL002006</name>
</gene>
<comment type="subunit">
    <text evidence="11">Homodimer.</text>
</comment>
<comment type="catalytic activity">
    <reaction evidence="11">
        <text>a tRNA precursor + 2 CTP + ATP = a tRNA with a 3' CCA end + 3 diphosphate</text>
        <dbReference type="Rhea" id="RHEA:14433"/>
        <dbReference type="Rhea" id="RHEA-COMP:10465"/>
        <dbReference type="Rhea" id="RHEA-COMP:10468"/>
        <dbReference type="ChEBI" id="CHEBI:30616"/>
        <dbReference type="ChEBI" id="CHEBI:33019"/>
        <dbReference type="ChEBI" id="CHEBI:37563"/>
        <dbReference type="ChEBI" id="CHEBI:74896"/>
        <dbReference type="ChEBI" id="CHEBI:83071"/>
        <dbReference type="EC" id="2.7.7.72"/>
    </reaction>
</comment>
<evidence type="ECO:0000259" key="14">
    <source>
        <dbReference type="Pfam" id="PF13735"/>
    </source>
</evidence>
<name>A0A023CUN2_9LACO</name>
<evidence type="ECO:0000256" key="7">
    <source>
        <dbReference type="ARBA" id="ARBA00022800"/>
    </source>
</evidence>
<dbReference type="InterPro" id="IPR032810">
    <property type="entry name" value="CCA-adding_enz_C"/>
</dbReference>
<feature type="binding site" evidence="11">
    <location>
        <position position="168"/>
    </location>
    <ligand>
        <name>ATP</name>
        <dbReference type="ChEBI" id="CHEBI:30616"/>
    </ligand>
</feature>
<protein>
    <recommendedName>
        <fullName evidence="11">CCA-adding enzyme</fullName>
        <ecNumber evidence="11">2.7.7.72</ecNumber>
    </recommendedName>
    <alternativeName>
        <fullName evidence="11">CCA tRNA nucleotidyltransferase</fullName>
    </alternativeName>
    <alternativeName>
        <fullName evidence="11">tRNA CCA-pyrophosphorylase</fullName>
    </alternativeName>
    <alternativeName>
        <fullName evidence="11">tRNA adenylyl-/cytidylyl- transferase</fullName>
    </alternativeName>
    <alternativeName>
        <fullName evidence="11">tRNA nucleotidyltransferase</fullName>
    </alternativeName>
    <alternativeName>
        <fullName evidence="11">tRNA-NT</fullName>
    </alternativeName>
</protein>
<dbReference type="InterPro" id="IPR050264">
    <property type="entry name" value="Bact_CCA-adding_enz_type3_sf"/>
</dbReference>
<feature type="binding site" evidence="11">
    <location>
        <position position="35"/>
    </location>
    <ligand>
        <name>CTP</name>
        <dbReference type="ChEBI" id="CHEBI:37563"/>
    </ligand>
</feature>
<keyword evidence="6 11" id="KW-0547">Nucleotide-binding</keyword>
<dbReference type="EC" id="2.7.7.72" evidence="11"/>
<dbReference type="STRING" id="1423806.FD15_GL002006"/>
<keyword evidence="10 11" id="KW-0694">RNA-binding</keyword>
<dbReference type="OrthoDB" id="9805698at2"/>
<keyword evidence="16" id="KW-1185">Reference proteome</keyword>
<dbReference type="SUPFAM" id="SSF81891">
    <property type="entry name" value="Poly A polymerase C-terminal region-like"/>
    <property type="match status" value="1"/>
</dbReference>
<feature type="binding site" evidence="11">
    <location>
        <position position="116"/>
    </location>
    <ligand>
        <name>ATP</name>
        <dbReference type="ChEBI" id="CHEBI:30616"/>
    </ligand>
</feature>
<dbReference type="NCBIfam" id="NF009814">
    <property type="entry name" value="PRK13299.1"/>
    <property type="match status" value="1"/>
</dbReference>
<sequence length="401" mass="45391">MIIKNLPVEFEEAKEVLGAIQQAGFEAYFVGGSVRDTILGLKIHDVDIATSAYPSEVKKIFKKTVDTGIEHGTVTVLDHGRAYEITTFRTESTYQDFRRPDHVEFVRSLRDDLKRRDLTINALAMKPNGEIIDLFDGLDDLKRGRIRAVGVAEERFHEDALRMMRAVRFASQLDFIIEENTLNAIQHHAPLLAKVAVERIHVEWVKLLLGRNPQAGLTDFLATDLYLYCPLFDDKEAVFRKILQLKTLQIRNEESAWTLLCYLSSLSSSSVKKLLRAWKSSNGLIDNVIVATRLVPMIKQQRLDTWTYYKSGLLCLKIANDVATILGFGINQAILEKKYAALPIKNKHELKVNGGILIRSLKIKPGPQLGEILRKLEFKVVVGEIENQQEVLLAAAAEWVK</sequence>
<comment type="similarity">
    <text evidence="11">Belongs to the tRNA nucleotidyltransferase/poly(A) polymerase family. Bacterial CCA-adding enzyme type 3 subfamily.</text>
</comment>
<dbReference type="GO" id="GO:0160016">
    <property type="term" value="F:CCACCA tRNA nucleotidyltransferase activity"/>
    <property type="evidence" value="ECO:0007669"/>
    <property type="project" value="RHEA"/>
</dbReference>
<dbReference type="Pfam" id="PF13735">
    <property type="entry name" value="tRNA_NucTran2_2"/>
    <property type="match status" value="1"/>
</dbReference>
<dbReference type="GO" id="GO:0001680">
    <property type="term" value="P:tRNA 3'-terminal CCA addition"/>
    <property type="evidence" value="ECO:0007669"/>
    <property type="project" value="UniProtKB-UniRule"/>
</dbReference>
<dbReference type="EMBL" id="AYZF01000017">
    <property type="protein sequence ID" value="KRN05451.1"/>
    <property type="molecule type" value="Genomic_DNA"/>
</dbReference>
<evidence type="ECO:0000256" key="11">
    <source>
        <dbReference type="HAMAP-Rule" id="MF_01263"/>
    </source>
</evidence>
<evidence type="ECO:0000313" key="15">
    <source>
        <dbReference type="EMBL" id="KRN05451.1"/>
    </source>
</evidence>
<feature type="binding site" evidence="11">
    <location>
        <position position="159"/>
    </location>
    <ligand>
        <name>ATP</name>
        <dbReference type="ChEBI" id="CHEBI:30616"/>
    </ligand>
</feature>
<dbReference type="Proteomes" id="UP000050961">
    <property type="component" value="Unassembled WGS sequence"/>
</dbReference>
<dbReference type="InterPro" id="IPR043519">
    <property type="entry name" value="NT_sf"/>
</dbReference>
<feature type="binding site" evidence="11">
    <location>
        <position position="32"/>
    </location>
    <ligand>
        <name>ATP</name>
        <dbReference type="ChEBI" id="CHEBI:30616"/>
    </ligand>
</feature>
<evidence type="ECO:0000256" key="6">
    <source>
        <dbReference type="ARBA" id="ARBA00022741"/>
    </source>
</evidence>
<dbReference type="HAMAP" id="MF_01263">
    <property type="entry name" value="CCA_bact_type3"/>
    <property type="match status" value="1"/>
</dbReference>
<feature type="binding site" evidence="11">
    <location>
        <position position="47"/>
    </location>
    <ligand>
        <name>Mg(2+)</name>
        <dbReference type="ChEBI" id="CHEBI:18420"/>
    </ligand>
</feature>
<dbReference type="GO" id="GO:0005524">
    <property type="term" value="F:ATP binding"/>
    <property type="evidence" value="ECO:0007669"/>
    <property type="project" value="UniProtKB-UniRule"/>
</dbReference>
<dbReference type="GO" id="GO:0000049">
    <property type="term" value="F:tRNA binding"/>
    <property type="evidence" value="ECO:0007669"/>
    <property type="project" value="UniProtKB-UniRule"/>
</dbReference>
<keyword evidence="4 11" id="KW-0548">Nucleotidyltransferase</keyword>
<comment type="function">
    <text evidence="11">Catalyzes the addition and repair of the essential 3'-terminal CCA sequence in tRNAs without using a nucleic acid template. Adds these three nucleotides in the order of C, C, and A to the tRNA nucleotide-73, using CTP and ATP as substrates and producing inorganic pyrophosphate. tRNA 3'-terminal CCA addition is required both for tRNA processing and repair. Also involved in tRNA surveillance by mediating tandem CCA addition to generate a CCACCA at the 3' terminus of unstable tRNAs. While stable tRNAs receive only 3'-terminal CCA, unstable tRNAs are marked with CCACCA and rapidly degraded.</text>
</comment>
<feature type="binding site" evidence="11">
    <location>
        <position position="45"/>
    </location>
    <ligand>
        <name>Mg(2+)</name>
        <dbReference type="ChEBI" id="CHEBI:18420"/>
    </ligand>
</feature>
<evidence type="ECO:0000256" key="2">
    <source>
        <dbReference type="ARBA" id="ARBA00022679"/>
    </source>
</evidence>
<dbReference type="GO" id="GO:0042245">
    <property type="term" value="P:RNA repair"/>
    <property type="evidence" value="ECO:0007669"/>
    <property type="project" value="UniProtKB-KW"/>
</dbReference>
<dbReference type="Gene3D" id="1.10.110.30">
    <property type="match status" value="1"/>
</dbReference>
<dbReference type="Gene3D" id="1.20.58.560">
    <property type="match status" value="1"/>
</dbReference>
<organism evidence="15 16">
    <name type="scientific">Liquorilactobacillus sucicola DSM 21376 = JCM 15457</name>
    <dbReference type="NCBI Taxonomy" id="1423806"/>
    <lineage>
        <taxon>Bacteria</taxon>
        <taxon>Bacillati</taxon>
        <taxon>Bacillota</taxon>
        <taxon>Bacilli</taxon>
        <taxon>Lactobacillales</taxon>
        <taxon>Lactobacillaceae</taxon>
        <taxon>Liquorilactobacillus</taxon>
    </lineage>
</organism>
<dbReference type="RefSeq" id="WP_034986966.1">
    <property type="nucleotide sequence ID" value="NZ_AYZF01000017.1"/>
</dbReference>
<accession>A0A023CUN2</accession>
<feature type="binding site" evidence="11">
    <location>
        <position position="32"/>
    </location>
    <ligand>
        <name>CTP</name>
        <dbReference type="ChEBI" id="CHEBI:37563"/>
    </ligand>
</feature>
<evidence type="ECO:0000256" key="4">
    <source>
        <dbReference type="ARBA" id="ARBA00022695"/>
    </source>
</evidence>
<evidence type="ECO:0000256" key="9">
    <source>
        <dbReference type="ARBA" id="ARBA00022842"/>
    </source>
</evidence>
<feature type="binding site" evidence="11">
    <location>
        <position position="162"/>
    </location>
    <ligand>
        <name>ATP</name>
        <dbReference type="ChEBI" id="CHEBI:30616"/>
    </ligand>
</feature>
<dbReference type="PANTHER" id="PTHR46173:SF1">
    <property type="entry name" value="CCA TRNA NUCLEOTIDYLTRANSFERASE 1, MITOCHONDRIAL"/>
    <property type="match status" value="1"/>
</dbReference>
<keyword evidence="7 11" id="KW-0692">RNA repair</keyword>
<comment type="cofactor">
    <cofactor evidence="1 11">
        <name>Mg(2+)</name>
        <dbReference type="ChEBI" id="CHEBI:18420"/>
    </cofactor>
</comment>
<evidence type="ECO:0000256" key="5">
    <source>
        <dbReference type="ARBA" id="ARBA00022723"/>
    </source>
</evidence>
<evidence type="ECO:0000259" key="12">
    <source>
        <dbReference type="Pfam" id="PF01743"/>
    </source>
</evidence>
<dbReference type="GO" id="GO:0004810">
    <property type="term" value="F:CCA tRNA nucleotidyltransferase activity"/>
    <property type="evidence" value="ECO:0007669"/>
    <property type="project" value="UniProtKB-UniRule"/>
</dbReference>
<evidence type="ECO:0000313" key="16">
    <source>
        <dbReference type="Proteomes" id="UP000050961"/>
    </source>
</evidence>
<evidence type="ECO:0000256" key="3">
    <source>
        <dbReference type="ARBA" id="ARBA00022694"/>
    </source>
</evidence>
<feature type="domain" description="Poly A polymerase head" evidence="12">
    <location>
        <begin position="27"/>
        <end position="147"/>
    </location>
</feature>
<feature type="binding site" evidence="11">
    <location>
        <position position="162"/>
    </location>
    <ligand>
        <name>CTP</name>
        <dbReference type="ChEBI" id="CHEBI:37563"/>
    </ligand>
</feature>
<proteinExistence type="inferred from homology"/>
<dbReference type="PATRIC" id="fig|1423806.3.peg.2042"/>
<dbReference type="Gene3D" id="1.10.246.80">
    <property type="match status" value="1"/>
</dbReference>
<comment type="catalytic activity">
    <reaction evidence="11">
        <text>a tRNA with a 3' CCA end + 2 CTP + ATP = a tRNA with a 3' CCACCA end + 3 diphosphate</text>
        <dbReference type="Rhea" id="RHEA:76235"/>
        <dbReference type="Rhea" id="RHEA-COMP:10468"/>
        <dbReference type="Rhea" id="RHEA-COMP:18655"/>
        <dbReference type="ChEBI" id="CHEBI:30616"/>
        <dbReference type="ChEBI" id="CHEBI:33019"/>
        <dbReference type="ChEBI" id="CHEBI:37563"/>
        <dbReference type="ChEBI" id="CHEBI:83071"/>
        <dbReference type="ChEBI" id="CHEBI:195187"/>
    </reaction>
</comment>
<dbReference type="Pfam" id="PF01743">
    <property type="entry name" value="PolyA_pol"/>
    <property type="match status" value="1"/>
</dbReference>
<evidence type="ECO:0000256" key="8">
    <source>
        <dbReference type="ARBA" id="ARBA00022840"/>
    </source>
</evidence>
<feature type="binding site" evidence="11">
    <location>
        <position position="116"/>
    </location>
    <ligand>
        <name>CTP</name>
        <dbReference type="ChEBI" id="CHEBI:37563"/>
    </ligand>
</feature>
<feature type="binding site" evidence="11">
    <location>
        <position position="168"/>
    </location>
    <ligand>
        <name>CTP</name>
        <dbReference type="ChEBI" id="CHEBI:37563"/>
    </ligand>
</feature>
<keyword evidence="8 11" id="KW-0067">ATP-binding</keyword>
<feature type="domain" description="tRNA nucleotidyltransferase/poly(A) polymerase RNA and SrmB- binding" evidence="13">
    <location>
        <begin position="174"/>
        <end position="228"/>
    </location>
</feature>
<dbReference type="InterPro" id="IPR023068">
    <property type="entry name" value="CCA-adding_enz_firmicutes"/>
</dbReference>
<evidence type="ECO:0000256" key="10">
    <source>
        <dbReference type="ARBA" id="ARBA00022884"/>
    </source>
</evidence>
<evidence type="ECO:0000256" key="1">
    <source>
        <dbReference type="ARBA" id="ARBA00001946"/>
    </source>
</evidence>
<dbReference type="Gene3D" id="3.30.460.10">
    <property type="entry name" value="Beta Polymerase, domain 2"/>
    <property type="match status" value="1"/>
</dbReference>
<comment type="caution">
    <text evidence="15">The sequence shown here is derived from an EMBL/GenBank/DDBJ whole genome shotgun (WGS) entry which is preliminary data.</text>
</comment>
<reference evidence="15 16" key="1">
    <citation type="journal article" date="2015" name="Genome Announc.">
        <title>Expanding the biotechnology potential of lactobacilli through comparative genomics of 213 strains and associated genera.</title>
        <authorList>
            <person name="Sun Z."/>
            <person name="Harris H.M."/>
            <person name="McCann A."/>
            <person name="Guo C."/>
            <person name="Argimon S."/>
            <person name="Zhang W."/>
            <person name="Yang X."/>
            <person name="Jeffery I.B."/>
            <person name="Cooney J.C."/>
            <person name="Kagawa T.F."/>
            <person name="Liu W."/>
            <person name="Song Y."/>
            <person name="Salvetti E."/>
            <person name="Wrobel A."/>
            <person name="Rasinkangas P."/>
            <person name="Parkhill J."/>
            <person name="Rea M.C."/>
            <person name="O'Sullivan O."/>
            <person name="Ritari J."/>
            <person name="Douillard F.P."/>
            <person name="Paul Ross R."/>
            <person name="Yang R."/>
            <person name="Briner A.E."/>
            <person name="Felis G.E."/>
            <person name="de Vos W.M."/>
            <person name="Barrangou R."/>
            <person name="Klaenhammer T.R."/>
            <person name="Caufield P.W."/>
            <person name="Cui Y."/>
            <person name="Zhang H."/>
            <person name="O'Toole P.W."/>
        </authorList>
    </citation>
    <scope>NUCLEOTIDE SEQUENCE [LARGE SCALE GENOMIC DNA]</scope>
    <source>
        <strain evidence="15 16">DSM 21376</strain>
    </source>
</reference>
<dbReference type="Pfam" id="PF12627">
    <property type="entry name" value="PolyA_pol_RNAbd"/>
    <property type="match status" value="1"/>
</dbReference>
<feature type="binding site" evidence="11">
    <location>
        <position position="165"/>
    </location>
    <ligand>
        <name>CTP</name>
        <dbReference type="ChEBI" id="CHEBI:37563"/>
    </ligand>
</feature>
<keyword evidence="3 11" id="KW-0819">tRNA processing</keyword>
<dbReference type="InterPro" id="IPR002646">
    <property type="entry name" value="PolA_pol_head_dom"/>
</dbReference>
<dbReference type="PANTHER" id="PTHR46173">
    <property type="entry name" value="CCA TRNA NUCLEOTIDYLTRANSFERASE 1, MITOCHONDRIAL"/>
    <property type="match status" value="1"/>
</dbReference>